<dbReference type="InterPro" id="IPR027417">
    <property type="entry name" value="P-loop_NTPase"/>
</dbReference>
<dbReference type="STRING" id="56779.SAMN05421834_10376"/>
<evidence type="ECO:0000313" key="1">
    <source>
        <dbReference type="EMBL" id="SIQ31070.1"/>
    </source>
</evidence>
<keyword evidence="1" id="KW-0808">Transferase</keyword>
<dbReference type="RefSeq" id="WP_143413999.1">
    <property type="nucleotide sequence ID" value="NZ_FTNC01000003.1"/>
</dbReference>
<evidence type="ECO:0000313" key="2">
    <source>
        <dbReference type="Proteomes" id="UP000185669"/>
    </source>
</evidence>
<protein>
    <submittedName>
        <fullName evidence="1">Sulfotransferase family protein</fullName>
    </submittedName>
</protein>
<sequence length="291" mass="34267">MDNFNFKPVIIIGAARSGTNMLRDVLTSLDDFSTWPCDEINYIWRYGNREREDDEFTAEDVNSQNKAYIRNEFKKLHNKYNTYYIIEKTCANSLRVDYVNEIIPEAKYIHIYRDPVDVSASAKKRWKAPLDLKYILKKARYVPLKDIPYYAFKYFKNRIKRFTNKEKKLEYWGPKFKNFKNTIAGKSLIEISAIQWQKSVSNSYNSFSKLNKEVHHIAYEDFVADPSAELKNIIEFINPELIDEQKIKAAVQKVSDRSVGKGYRELSEAEVKTIKEISDDAYNRVKRLADE</sequence>
<dbReference type="Pfam" id="PF13469">
    <property type="entry name" value="Sulfotransfer_3"/>
    <property type="match status" value="1"/>
</dbReference>
<name>A0A1N6RQC0_9FIRM</name>
<reference evidence="2" key="1">
    <citation type="submission" date="2017-01" db="EMBL/GenBank/DDBJ databases">
        <authorList>
            <person name="Varghese N."/>
            <person name="Submissions S."/>
        </authorList>
    </citation>
    <scope>NUCLEOTIDE SEQUENCE [LARGE SCALE GENOMIC DNA]</scope>
    <source>
        <strain evidence="2">ATCC 700103</strain>
    </source>
</reference>
<proteinExistence type="predicted"/>
<gene>
    <name evidence="1" type="ORF">SAMN05421834_10376</name>
</gene>
<dbReference type="EMBL" id="FTNC01000003">
    <property type="protein sequence ID" value="SIQ31070.1"/>
    <property type="molecule type" value="Genomic_DNA"/>
</dbReference>
<accession>A0A1N6RQC0</accession>
<dbReference type="Gene3D" id="3.40.50.300">
    <property type="entry name" value="P-loop containing nucleotide triphosphate hydrolases"/>
    <property type="match status" value="1"/>
</dbReference>
<keyword evidence="2" id="KW-1185">Reference proteome</keyword>
<organism evidence="1 2">
    <name type="scientific">Halanaerobium kushneri</name>
    <dbReference type="NCBI Taxonomy" id="56779"/>
    <lineage>
        <taxon>Bacteria</taxon>
        <taxon>Bacillati</taxon>
        <taxon>Bacillota</taxon>
        <taxon>Clostridia</taxon>
        <taxon>Halanaerobiales</taxon>
        <taxon>Halanaerobiaceae</taxon>
        <taxon>Halanaerobium</taxon>
    </lineage>
</organism>
<dbReference type="AlphaFoldDB" id="A0A1N6RQC0"/>
<dbReference type="GO" id="GO:0016740">
    <property type="term" value="F:transferase activity"/>
    <property type="evidence" value="ECO:0007669"/>
    <property type="project" value="UniProtKB-KW"/>
</dbReference>
<dbReference type="SUPFAM" id="SSF52540">
    <property type="entry name" value="P-loop containing nucleoside triphosphate hydrolases"/>
    <property type="match status" value="1"/>
</dbReference>
<dbReference type="Proteomes" id="UP000185669">
    <property type="component" value="Unassembled WGS sequence"/>
</dbReference>
<dbReference type="OrthoDB" id="9785185at2"/>